<accession>A0A7S7M9R6</accession>
<dbReference type="InterPro" id="IPR011990">
    <property type="entry name" value="TPR-like_helical_dom_sf"/>
</dbReference>
<dbReference type="SUPFAM" id="SSF48452">
    <property type="entry name" value="TPR-like"/>
    <property type="match status" value="1"/>
</dbReference>
<evidence type="ECO:0000313" key="2">
    <source>
        <dbReference type="EMBL" id="QOY61072.1"/>
    </source>
</evidence>
<reference evidence="2 3" key="1">
    <citation type="submission" date="2020-10" db="EMBL/GenBank/DDBJ databases">
        <title>Olsenella immobilis sp.nov., isolated from the mud in a fermentation cellar used for the production of Chinese strong-flavoured liquor.</title>
        <authorList>
            <person name="Lu L."/>
        </authorList>
    </citation>
    <scope>NUCLEOTIDE SEQUENCE [LARGE SCALE GENOMIC DNA]</scope>
    <source>
        <strain evidence="2 3">LZLJ-2</strain>
    </source>
</reference>
<protein>
    <submittedName>
        <fullName evidence="2">Tetratricopeptide repeat protein</fullName>
    </submittedName>
</protein>
<dbReference type="Proteomes" id="UP000593735">
    <property type="component" value="Chromosome"/>
</dbReference>
<dbReference type="PROSITE" id="PS50005">
    <property type="entry name" value="TPR"/>
    <property type="match status" value="1"/>
</dbReference>
<gene>
    <name evidence="2" type="ORF">INP52_02375</name>
</gene>
<proteinExistence type="predicted"/>
<dbReference type="Pfam" id="PF13374">
    <property type="entry name" value="TPR_10"/>
    <property type="match status" value="1"/>
</dbReference>
<dbReference type="EMBL" id="CP063767">
    <property type="protein sequence ID" value="QOY61072.1"/>
    <property type="molecule type" value="Genomic_DNA"/>
</dbReference>
<evidence type="ECO:0000256" key="1">
    <source>
        <dbReference type="PROSITE-ProRule" id="PRU00339"/>
    </source>
</evidence>
<keyword evidence="1" id="KW-0802">TPR repeat</keyword>
<feature type="repeat" description="TPR" evidence="1">
    <location>
        <begin position="83"/>
        <end position="116"/>
    </location>
</feature>
<keyword evidence="3" id="KW-1185">Reference proteome</keyword>
<dbReference type="SMART" id="SM00028">
    <property type="entry name" value="TPR"/>
    <property type="match status" value="3"/>
</dbReference>
<dbReference type="KEGG" id="tio:INP52_02375"/>
<organism evidence="2 3">
    <name type="scientific">Thermophilibacter immobilis</name>
    <dbReference type="NCBI Taxonomy" id="2779519"/>
    <lineage>
        <taxon>Bacteria</taxon>
        <taxon>Bacillati</taxon>
        <taxon>Actinomycetota</taxon>
        <taxon>Coriobacteriia</taxon>
        <taxon>Coriobacteriales</taxon>
        <taxon>Atopobiaceae</taxon>
        <taxon>Thermophilibacter</taxon>
    </lineage>
</organism>
<dbReference type="RefSeq" id="WP_194372097.1">
    <property type="nucleotide sequence ID" value="NZ_CP063767.1"/>
</dbReference>
<evidence type="ECO:0000313" key="3">
    <source>
        <dbReference type="Proteomes" id="UP000593735"/>
    </source>
</evidence>
<sequence>MDVSSFYAQLDGLYHEAGSDVGGYLRGRLRLARSQEDELGVAAVANELGSVLRVRGELGESEDLYGEVLAILRRRGAQDEQVATALLNLGDVYVAQGRYLVAVDAFDQAESLLGEGDVYELSAVCNNRSSAYRGLGEFARARQDLRRAARLLEGVPDSEGARAVNAINLAQILVDEGRLPEARDVLAPALVAYVTLSAGRDIHRPNALATAGKISYLMGAYRASAELYESAWKSLSQKLGESKTAAALRGEAQRIRRLADEVEGEGRRT</sequence>
<dbReference type="AlphaFoldDB" id="A0A7S7M9R6"/>
<dbReference type="Pfam" id="PF13424">
    <property type="entry name" value="TPR_12"/>
    <property type="match status" value="1"/>
</dbReference>
<name>A0A7S7M9R6_9ACTN</name>
<dbReference type="Gene3D" id="1.25.40.10">
    <property type="entry name" value="Tetratricopeptide repeat domain"/>
    <property type="match status" value="2"/>
</dbReference>
<dbReference type="InterPro" id="IPR019734">
    <property type="entry name" value="TPR_rpt"/>
</dbReference>